<dbReference type="HOGENOM" id="CLU_024920_3_4_7"/>
<evidence type="ECO:0000256" key="1">
    <source>
        <dbReference type="ARBA" id="ARBA00004141"/>
    </source>
</evidence>
<evidence type="ECO:0000256" key="2">
    <source>
        <dbReference type="ARBA" id="ARBA00006464"/>
    </source>
</evidence>
<proteinExistence type="inferred from homology"/>
<dbReference type="Gene3D" id="3.40.50.720">
    <property type="entry name" value="NAD(P)-binding Rossmann-like Domain"/>
    <property type="match status" value="1"/>
</dbReference>
<keyword evidence="5 7" id="KW-1133">Transmembrane helix</keyword>
<reference evidence="9" key="1">
    <citation type="submission" date="2009-01" db="EMBL/GenBank/DDBJ databases">
        <title>Complete sequence of Anaeromyxobacter dehalogenans 2CP-1.</title>
        <authorList>
            <consortium name="US DOE Joint Genome Institute"/>
            <person name="Lucas S."/>
            <person name="Copeland A."/>
            <person name="Lapidus A."/>
            <person name="Glavina del Rio T."/>
            <person name="Dalin E."/>
            <person name="Tice H."/>
            <person name="Bruce D."/>
            <person name="Goodwin L."/>
            <person name="Pitluck S."/>
            <person name="Saunders E."/>
            <person name="Brettin T."/>
            <person name="Detter J.C."/>
            <person name="Han C."/>
            <person name="Larimer F."/>
            <person name="Land M."/>
            <person name="Hauser L."/>
            <person name="Kyrpides N."/>
            <person name="Ovchinnikova G."/>
            <person name="Beliaev A.S."/>
            <person name="Richardson P."/>
        </authorList>
    </citation>
    <scope>NUCLEOTIDE SEQUENCE</scope>
    <source>
        <strain evidence="9">2CP-1</strain>
    </source>
</reference>
<dbReference type="InterPro" id="IPR003362">
    <property type="entry name" value="Bact_transf"/>
</dbReference>
<feature type="transmembrane region" description="Helical" evidence="7">
    <location>
        <begin position="82"/>
        <end position="102"/>
    </location>
</feature>
<keyword evidence="3 9" id="KW-0808">Transferase</keyword>
<evidence type="ECO:0000256" key="3">
    <source>
        <dbReference type="ARBA" id="ARBA00022679"/>
    </source>
</evidence>
<evidence type="ECO:0000256" key="4">
    <source>
        <dbReference type="ARBA" id="ARBA00022692"/>
    </source>
</evidence>
<sequence length="470" mass="51282">MLKERAGAVSAGLRALDLALVAVAFGLALALRAAVDVAAVPPLLPAGRHLAWLAVALALWPAAAGAAGVYGQYRTRSRREEILRLARAIGLLALGVAAASFLGRDRELSRLLLLGWLGIAFALLAGSRVAVRTLAHEARRRGHNTRAFAVVGGGPLARAMRQRLLARPEWGFTFAGFVLEQGAARRGLPGPVLGRVDELAAVLERHVVDLVVFAVPRDRLPEMEAAVAACQEQGVVAKIGLEPFPARHGRLTVEDLDGIPVLSYASAPQDALPLLAKRAFDVLASALALIVLSPVLAAVALAVRLGSPGPVLFRQRRVGLSGRTFTLYKFRSMRAGAEAEQARLADRNEMDGPVFKLRDDPRVTRVGKVLRRTSLDELPQLWNVLRGEMSLVGPRPPLPEEVRRYERWQRRRLSVKPGLTCTWQVSGRSEVGFGRWMQLDLDYIDRWSLWQDMRIVLRTIPAVLLGRGAR</sequence>
<dbReference type="PANTHER" id="PTHR30576:SF10">
    <property type="entry name" value="SLL5057 PROTEIN"/>
    <property type="match status" value="1"/>
</dbReference>
<accession>B8J4Y9</accession>
<feature type="transmembrane region" description="Helical" evidence="7">
    <location>
        <begin position="50"/>
        <end position="70"/>
    </location>
</feature>
<evidence type="ECO:0000256" key="5">
    <source>
        <dbReference type="ARBA" id="ARBA00022989"/>
    </source>
</evidence>
<protein>
    <submittedName>
        <fullName evidence="9">Exopolysaccharide biosynthesis polyprenyl glycosylphosphotransferase</fullName>
        <ecNumber evidence="9">2.7.8.6</ecNumber>
    </submittedName>
</protein>
<dbReference type="SUPFAM" id="SSF51735">
    <property type="entry name" value="NAD(P)-binding Rossmann-fold domains"/>
    <property type="match status" value="1"/>
</dbReference>
<dbReference type="AlphaFoldDB" id="B8J4Y9"/>
<feature type="transmembrane region" description="Helical" evidence="7">
    <location>
        <begin position="108"/>
        <end position="131"/>
    </location>
</feature>
<keyword evidence="6 7" id="KW-0472">Membrane</keyword>
<dbReference type="NCBIfam" id="TIGR03025">
    <property type="entry name" value="EPS_sugtrans"/>
    <property type="match status" value="1"/>
</dbReference>
<dbReference type="InterPro" id="IPR017475">
    <property type="entry name" value="EPS_sugar_tfrase"/>
</dbReference>
<comment type="similarity">
    <text evidence="2">Belongs to the bacterial sugar transferase family.</text>
</comment>
<feature type="domain" description="Bacterial sugar transferase" evidence="8">
    <location>
        <begin position="277"/>
        <end position="464"/>
    </location>
</feature>
<evidence type="ECO:0000313" key="10">
    <source>
        <dbReference type="Proteomes" id="UP000007089"/>
    </source>
</evidence>
<gene>
    <name evidence="9" type="ordered locus">A2cp1_1500</name>
</gene>
<evidence type="ECO:0000256" key="6">
    <source>
        <dbReference type="ARBA" id="ARBA00023136"/>
    </source>
</evidence>
<dbReference type="PANTHER" id="PTHR30576">
    <property type="entry name" value="COLANIC BIOSYNTHESIS UDP-GLUCOSE LIPID CARRIER TRANSFERASE"/>
    <property type="match status" value="1"/>
</dbReference>
<dbReference type="Proteomes" id="UP000007089">
    <property type="component" value="Chromosome"/>
</dbReference>
<keyword evidence="10" id="KW-1185">Reference proteome</keyword>
<evidence type="ECO:0000256" key="7">
    <source>
        <dbReference type="SAM" id="Phobius"/>
    </source>
</evidence>
<dbReference type="InterPro" id="IPR036291">
    <property type="entry name" value="NAD(P)-bd_dom_sf"/>
</dbReference>
<name>B8J4Y9_ANAD2</name>
<comment type="subcellular location">
    <subcellularLocation>
        <location evidence="1">Membrane</location>
        <topology evidence="1">Multi-pass membrane protein</topology>
    </subcellularLocation>
</comment>
<organism evidence="9 10">
    <name type="scientific">Anaeromyxobacter dehalogenans (strain ATCC BAA-258 / DSM 21875 / 2CP-1)</name>
    <dbReference type="NCBI Taxonomy" id="455488"/>
    <lineage>
        <taxon>Bacteria</taxon>
        <taxon>Pseudomonadati</taxon>
        <taxon>Myxococcota</taxon>
        <taxon>Myxococcia</taxon>
        <taxon>Myxococcales</taxon>
        <taxon>Cystobacterineae</taxon>
        <taxon>Anaeromyxobacteraceae</taxon>
        <taxon>Anaeromyxobacter</taxon>
    </lineage>
</organism>
<dbReference type="EMBL" id="CP001359">
    <property type="protein sequence ID" value="ACL64844.1"/>
    <property type="molecule type" value="Genomic_DNA"/>
</dbReference>
<evidence type="ECO:0000259" key="8">
    <source>
        <dbReference type="Pfam" id="PF02397"/>
    </source>
</evidence>
<dbReference type="Pfam" id="PF02397">
    <property type="entry name" value="Bac_transf"/>
    <property type="match status" value="1"/>
</dbReference>
<feature type="transmembrane region" description="Helical" evidence="7">
    <location>
        <begin position="282"/>
        <end position="303"/>
    </location>
</feature>
<keyword evidence="4 7" id="KW-0812">Transmembrane</keyword>
<dbReference type="KEGG" id="acp:A2cp1_1500"/>
<dbReference type="Pfam" id="PF13727">
    <property type="entry name" value="CoA_binding_3"/>
    <property type="match status" value="1"/>
</dbReference>
<dbReference type="GO" id="GO:0047360">
    <property type="term" value="F:undecaprenyl-phosphate galactose phosphotransferase activity"/>
    <property type="evidence" value="ECO:0007669"/>
    <property type="project" value="UniProtKB-EC"/>
</dbReference>
<dbReference type="EC" id="2.7.8.6" evidence="9"/>
<evidence type="ECO:0000313" key="9">
    <source>
        <dbReference type="EMBL" id="ACL64844.1"/>
    </source>
</evidence>
<dbReference type="GO" id="GO:0016020">
    <property type="term" value="C:membrane"/>
    <property type="evidence" value="ECO:0007669"/>
    <property type="project" value="UniProtKB-SubCell"/>
</dbReference>
<dbReference type="RefSeq" id="WP_012632784.1">
    <property type="nucleotide sequence ID" value="NC_011891.1"/>
</dbReference>